<sequence length="208" mass="23701">MELNQSEKMLFALLCSALNTIPVNSALFADVSLLSWQSCYKLAVEQGVMALAWDGIQTLPACLQPPKALKLNWAMAVENYEKRYRRYCHTIAELSAFYKTHGITTVQLKGVGLSTYYPIPSHREGGDIDIFTYSADHSRKSDAEANRLADRLMEEKGIEVDFEHSEKHSMFYYKGIPIENHKTFINSETYRIAVKMDKLLQKLLQPVS</sequence>
<protein>
    <recommendedName>
        <fullName evidence="2">Nucleotidyltransferase family protein</fullName>
    </recommendedName>
</protein>
<gene>
    <name evidence="1" type="ORF">LEA_12756</name>
</gene>
<feature type="non-terminal residue" evidence="1">
    <location>
        <position position="208"/>
    </location>
</feature>
<evidence type="ECO:0000313" key="1">
    <source>
        <dbReference type="EMBL" id="EKC60654.1"/>
    </source>
</evidence>
<proteinExistence type="predicted"/>
<reference evidence="1" key="1">
    <citation type="journal article" date="2013" name="Environ. Microbiol.">
        <title>Microbiota from the distal guts of lean and obese adolescents exhibit partial functional redundancy besides clear differences in community structure.</title>
        <authorList>
            <person name="Ferrer M."/>
            <person name="Ruiz A."/>
            <person name="Lanza F."/>
            <person name="Haange S.B."/>
            <person name="Oberbach A."/>
            <person name="Till H."/>
            <person name="Bargiela R."/>
            <person name="Campoy C."/>
            <person name="Segura M.T."/>
            <person name="Richter M."/>
            <person name="von Bergen M."/>
            <person name="Seifert J."/>
            <person name="Suarez A."/>
        </authorList>
    </citation>
    <scope>NUCLEOTIDE SEQUENCE</scope>
</reference>
<dbReference type="EMBL" id="AJWY01008639">
    <property type="protein sequence ID" value="EKC60654.1"/>
    <property type="molecule type" value="Genomic_DNA"/>
</dbReference>
<evidence type="ECO:0008006" key="2">
    <source>
        <dbReference type="Google" id="ProtNLM"/>
    </source>
</evidence>
<dbReference type="AlphaFoldDB" id="K1SZ64"/>
<organism evidence="1">
    <name type="scientific">human gut metagenome</name>
    <dbReference type="NCBI Taxonomy" id="408170"/>
    <lineage>
        <taxon>unclassified sequences</taxon>
        <taxon>metagenomes</taxon>
        <taxon>organismal metagenomes</taxon>
    </lineage>
</organism>
<comment type="caution">
    <text evidence="1">The sequence shown here is derived from an EMBL/GenBank/DDBJ whole genome shotgun (WGS) entry which is preliminary data.</text>
</comment>
<dbReference type="InterPro" id="IPR039498">
    <property type="entry name" value="NTP_transf_5"/>
</dbReference>
<name>K1SZ64_9ZZZZ</name>
<dbReference type="Pfam" id="PF14907">
    <property type="entry name" value="NTP_transf_5"/>
    <property type="match status" value="1"/>
</dbReference>
<accession>K1SZ64</accession>